<feature type="non-terminal residue" evidence="1">
    <location>
        <position position="40"/>
    </location>
</feature>
<comment type="caution">
    <text evidence="1">The sequence shown here is derived from an EMBL/GenBank/DDBJ whole genome shotgun (WGS) entry which is preliminary data.</text>
</comment>
<protein>
    <submittedName>
        <fullName evidence="1">Uncharacterized protein</fullName>
    </submittedName>
</protein>
<gene>
    <name evidence="1" type="ORF">BN2614_LOCUS1</name>
</gene>
<reference evidence="1 2" key="1">
    <citation type="submission" date="2018-10" db="EMBL/GenBank/DDBJ databases">
        <authorList>
            <person name="Ekblom R."/>
            <person name="Jareborg N."/>
        </authorList>
    </citation>
    <scope>NUCLEOTIDE SEQUENCE [LARGE SCALE GENOMIC DNA]</scope>
    <source>
        <tissue evidence="1">Muscle</tissue>
    </source>
</reference>
<accession>A0A9X9Q1F8</accession>
<dbReference type="AlphaFoldDB" id="A0A9X9Q1F8"/>
<organism evidence="1 2">
    <name type="scientific">Gulo gulo</name>
    <name type="common">Wolverine</name>
    <name type="synonym">Gluton</name>
    <dbReference type="NCBI Taxonomy" id="48420"/>
    <lineage>
        <taxon>Eukaryota</taxon>
        <taxon>Metazoa</taxon>
        <taxon>Chordata</taxon>
        <taxon>Craniata</taxon>
        <taxon>Vertebrata</taxon>
        <taxon>Euteleostomi</taxon>
        <taxon>Mammalia</taxon>
        <taxon>Eutheria</taxon>
        <taxon>Laurasiatheria</taxon>
        <taxon>Carnivora</taxon>
        <taxon>Caniformia</taxon>
        <taxon>Musteloidea</taxon>
        <taxon>Mustelidae</taxon>
        <taxon>Guloninae</taxon>
        <taxon>Gulo</taxon>
    </lineage>
</organism>
<dbReference type="Proteomes" id="UP000269945">
    <property type="component" value="Unassembled WGS sequence"/>
</dbReference>
<proteinExistence type="predicted"/>
<evidence type="ECO:0000313" key="2">
    <source>
        <dbReference type="Proteomes" id="UP000269945"/>
    </source>
</evidence>
<name>A0A9X9Q1F8_GULGU</name>
<sequence length="40" mass="4616">MQLFFIWGALPPLLLSKRPKAYHLLFCSSLATPNRHRPPP</sequence>
<evidence type="ECO:0000313" key="1">
    <source>
        <dbReference type="EMBL" id="VCW91108.1"/>
    </source>
</evidence>
<dbReference type="EMBL" id="CYRY02016986">
    <property type="protein sequence ID" value="VCW91108.1"/>
    <property type="molecule type" value="Genomic_DNA"/>
</dbReference>
<keyword evidence="2" id="KW-1185">Reference proteome</keyword>